<evidence type="ECO:0000313" key="3">
    <source>
        <dbReference type="WBParaSite" id="SVE_1091500.1"/>
    </source>
</evidence>
<organism evidence="2 3">
    <name type="scientific">Strongyloides venezuelensis</name>
    <name type="common">Threadworm</name>
    <dbReference type="NCBI Taxonomy" id="75913"/>
    <lineage>
        <taxon>Eukaryota</taxon>
        <taxon>Metazoa</taxon>
        <taxon>Ecdysozoa</taxon>
        <taxon>Nematoda</taxon>
        <taxon>Chromadorea</taxon>
        <taxon>Rhabditida</taxon>
        <taxon>Tylenchina</taxon>
        <taxon>Panagrolaimomorpha</taxon>
        <taxon>Strongyloidoidea</taxon>
        <taxon>Strongyloididae</taxon>
        <taxon>Strongyloides</taxon>
    </lineage>
</organism>
<keyword evidence="2" id="KW-1185">Reference proteome</keyword>
<sequence length="261" mass="29741">MSDLAICDPENYDDFKCCFNIVEEKIKYLENRVKNLEDDAEANKIESRRVNSIITQRGEKINELELKIKEVYDNVNLVVSGKNYSSRKKNNKHICTFESISRVGVPHGDLSNDALESSLSSLTEDSQNSEIQKLGGYRRLTNTYLLLRNRRFPCDLCLPSATLGNSVVQKHCSVECHFTFKSIGLVLEIVSLHKPRPRIQMMAKCGLEQKFNYKLVKAKGFTHIIIDNAALVDSSFGNTNISLKFRDKPLVNYIYKLLTVP</sequence>
<feature type="coiled-coil region" evidence="1">
    <location>
        <begin position="19"/>
        <end position="46"/>
    </location>
</feature>
<evidence type="ECO:0000313" key="2">
    <source>
        <dbReference type="Proteomes" id="UP000035680"/>
    </source>
</evidence>
<reference evidence="3" key="2">
    <citation type="submission" date="2015-08" db="UniProtKB">
        <authorList>
            <consortium name="WormBaseParasite"/>
        </authorList>
    </citation>
    <scope>IDENTIFICATION</scope>
</reference>
<evidence type="ECO:0000256" key="1">
    <source>
        <dbReference type="SAM" id="Coils"/>
    </source>
</evidence>
<dbReference type="WBParaSite" id="SVE_1091500.1">
    <property type="protein sequence ID" value="SVE_1091500.1"/>
    <property type="gene ID" value="SVE_1091500"/>
</dbReference>
<protein>
    <submittedName>
        <fullName evidence="3">Uncharacterized protein</fullName>
    </submittedName>
</protein>
<proteinExistence type="predicted"/>
<dbReference type="AlphaFoldDB" id="A0A0K0FP63"/>
<accession>A0A0K0FP63</accession>
<name>A0A0K0FP63_STRVS</name>
<keyword evidence="1" id="KW-0175">Coiled coil</keyword>
<dbReference type="Proteomes" id="UP000035680">
    <property type="component" value="Unassembled WGS sequence"/>
</dbReference>
<reference evidence="2" key="1">
    <citation type="submission" date="2014-07" db="EMBL/GenBank/DDBJ databases">
        <authorList>
            <person name="Martin A.A"/>
            <person name="De Silva N."/>
        </authorList>
    </citation>
    <scope>NUCLEOTIDE SEQUENCE</scope>
</reference>